<keyword evidence="3" id="KW-1185">Reference proteome</keyword>
<dbReference type="EMBL" id="JAFNEN010000203">
    <property type="protein sequence ID" value="KAG8189800.1"/>
    <property type="molecule type" value="Genomic_DNA"/>
</dbReference>
<evidence type="ECO:0000313" key="3">
    <source>
        <dbReference type="Proteomes" id="UP000827092"/>
    </source>
</evidence>
<evidence type="ECO:0000256" key="1">
    <source>
        <dbReference type="SAM" id="MobiDB-lite"/>
    </source>
</evidence>
<dbReference type="Proteomes" id="UP000827092">
    <property type="component" value="Unassembled WGS sequence"/>
</dbReference>
<organism evidence="2 3">
    <name type="scientific">Oedothorax gibbosus</name>
    <dbReference type="NCBI Taxonomy" id="931172"/>
    <lineage>
        <taxon>Eukaryota</taxon>
        <taxon>Metazoa</taxon>
        <taxon>Ecdysozoa</taxon>
        <taxon>Arthropoda</taxon>
        <taxon>Chelicerata</taxon>
        <taxon>Arachnida</taxon>
        <taxon>Araneae</taxon>
        <taxon>Araneomorphae</taxon>
        <taxon>Entelegynae</taxon>
        <taxon>Araneoidea</taxon>
        <taxon>Linyphiidae</taxon>
        <taxon>Erigoninae</taxon>
        <taxon>Oedothorax</taxon>
    </lineage>
</organism>
<proteinExistence type="predicted"/>
<sequence length="114" mass="13076">MGNPYGVPEKISTDQGRQFERTSSQFVPRVFRRHKTRTPRGPPPSVERKGRDSTGPLSPPVRATPQNDGRKCYPRFPLWEIRSRTEGGHKTSSNRVSLRCPKNVYLEISKVRED</sequence>
<evidence type="ECO:0000313" key="2">
    <source>
        <dbReference type="EMBL" id="KAG8189800.1"/>
    </source>
</evidence>
<gene>
    <name evidence="2" type="ORF">JTE90_008111</name>
</gene>
<protein>
    <recommendedName>
        <fullName evidence="4">Integrase catalytic domain-containing protein</fullName>
    </recommendedName>
</protein>
<comment type="caution">
    <text evidence="2">The sequence shown here is derived from an EMBL/GenBank/DDBJ whole genome shotgun (WGS) entry which is preliminary data.</text>
</comment>
<feature type="region of interest" description="Disordered" evidence="1">
    <location>
        <begin position="1"/>
        <end position="73"/>
    </location>
</feature>
<name>A0AAV6V1Y1_9ARAC</name>
<evidence type="ECO:0008006" key="4">
    <source>
        <dbReference type="Google" id="ProtNLM"/>
    </source>
</evidence>
<reference evidence="2 3" key="1">
    <citation type="journal article" date="2022" name="Nat. Ecol. Evol.">
        <title>A masculinizing supergene underlies an exaggerated male reproductive morph in a spider.</title>
        <authorList>
            <person name="Hendrickx F."/>
            <person name="De Corte Z."/>
            <person name="Sonet G."/>
            <person name="Van Belleghem S.M."/>
            <person name="Kostlbacher S."/>
            <person name="Vangestel C."/>
        </authorList>
    </citation>
    <scope>NUCLEOTIDE SEQUENCE [LARGE SCALE GENOMIC DNA]</scope>
    <source>
        <strain evidence="2">W744_W776</strain>
    </source>
</reference>
<dbReference type="AlphaFoldDB" id="A0AAV6V1Y1"/>
<accession>A0AAV6V1Y1</accession>
<feature type="compositionally biased region" description="Polar residues" evidence="1">
    <location>
        <begin position="13"/>
        <end position="26"/>
    </location>
</feature>